<comment type="similarity">
    <text evidence="1">Belongs to the ATG101 family.</text>
</comment>
<name>B6K2H2_SCHJY</name>
<protein>
    <recommendedName>
        <fullName evidence="2">Autophagy-related protein 101</fullName>
    </recommendedName>
</protein>
<dbReference type="GO" id="GO:1990316">
    <property type="term" value="C:Atg1/ULK1 kinase complex"/>
    <property type="evidence" value="ECO:0000318"/>
    <property type="project" value="GO_Central"/>
</dbReference>
<dbReference type="OrthoDB" id="10259639at2759"/>
<evidence type="ECO:0000313" key="4">
    <source>
        <dbReference type="EMBL" id="EEB07353.1"/>
    </source>
</evidence>
<keyword evidence="3" id="KW-0072">Autophagy</keyword>
<dbReference type="InterPro" id="IPR012445">
    <property type="entry name" value="ATG101"/>
</dbReference>
<evidence type="ECO:0000256" key="2">
    <source>
        <dbReference type="ARBA" id="ARBA00018874"/>
    </source>
</evidence>
<dbReference type="HOGENOM" id="CLU_069661_1_1_1"/>
<accession>B6K2H2</accession>
<dbReference type="AlphaFoldDB" id="B6K2H2"/>
<dbReference type="Proteomes" id="UP000001744">
    <property type="component" value="Unassembled WGS sequence"/>
</dbReference>
<dbReference type="OMA" id="VCWEIWT"/>
<keyword evidence="6" id="KW-1185">Reference proteome</keyword>
<evidence type="ECO:0000313" key="5">
    <source>
        <dbReference type="JaponicusDB" id="SJAG_02441"/>
    </source>
</evidence>
<evidence type="ECO:0000313" key="6">
    <source>
        <dbReference type="Proteomes" id="UP000001744"/>
    </source>
</evidence>
<dbReference type="eggNOG" id="KOG4493">
    <property type="taxonomic scope" value="Eukaryota"/>
</dbReference>
<dbReference type="GO" id="GO:0000045">
    <property type="term" value="P:autophagosome assembly"/>
    <property type="evidence" value="ECO:0000318"/>
    <property type="project" value="GO_Central"/>
</dbReference>
<organism evidence="4 6">
    <name type="scientific">Schizosaccharomyces japonicus (strain yFS275 / FY16936)</name>
    <name type="common">Fission yeast</name>
    <dbReference type="NCBI Taxonomy" id="402676"/>
    <lineage>
        <taxon>Eukaryota</taxon>
        <taxon>Fungi</taxon>
        <taxon>Dikarya</taxon>
        <taxon>Ascomycota</taxon>
        <taxon>Taphrinomycotina</taxon>
        <taxon>Schizosaccharomycetes</taxon>
        <taxon>Schizosaccharomycetales</taxon>
        <taxon>Schizosaccharomycetaceae</taxon>
        <taxon>Schizosaccharomyces</taxon>
    </lineage>
</organism>
<dbReference type="GO" id="GO:0000407">
    <property type="term" value="C:phagophore assembly site"/>
    <property type="evidence" value="ECO:0000318"/>
    <property type="project" value="GO_Central"/>
</dbReference>
<dbReference type="VEuPathDB" id="FungiDB:SJAG_02441"/>
<dbReference type="PANTHER" id="PTHR13292:SF0">
    <property type="entry name" value="AUTOPHAGY-RELATED PROTEIN 101"/>
    <property type="match status" value="1"/>
</dbReference>
<gene>
    <name evidence="5" type="primary">atg101</name>
    <name evidence="4" type="ORF">SJAG_02441</name>
</gene>
<dbReference type="EMBL" id="KE651166">
    <property type="protein sequence ID" value="EEB07353.1"/>
    <property type="molecule type" value="Genomic_DNA"/>
</dbReference>
<dbReference type="GO" id="GO:0019901">
    <property type="term" value="F:protein kinase binding"/>
    <property type="evidence" value="ECO:0000318"/>
    <property type="project" value="GO_Central"/>
</dbReference>
<sequence>MTTPLTLDVNLSSAVAIEATKALLHAILFHRLLGSIRPQTIDCLNVTVPILDDEELDQQLLAKATDFVDSLKRDTSKGNQVILLFYERPPKKTWFSRHTTEPWEQWVISVNVIDEDPPYAQSSESLQQALEKLVLLVNSRVCSYLPPVVSENGQYPYEIVVNSASEGWGTLLKRMLIENVSSGE</sequence>
<proteinExistence type="inferred from homology"/>
<reference evidence="4 6" key="1">
    <citation type="journal article" date="2011" name="Science">
        <title>Comparative functional genomics of the fission yeasts.</title>
        <authorList>
            <person name="Rhind N."/>
            <person name="Chen Z."/>
            <person name="Yassour M."/>
            <person name="Thompson D.A."/>
            <person name="Haas B.J."/>
            <person name="Habib N."/>
            <person name="Wapinski I."/>
            <person name="Roy S."/>
            <person name="Lin M.F."/>
            <person name="Heiman D.I."/>
            <person name="Young S.K."/>
            <person name="Furuya K."/>
            <person name="Guo Y."/>
            <person name="Pidoux A."/>
            <person name="Chen H.M."/>
            <person name="Robbertse B."/>
            <person name="Goldberg J.M."/>
            <person name="Aoki K."/>
            <person name="Bayne E.H."/>
            <person name="Berlin A.M."/>
            <person name="Desjardins C.A."/>
            <person name="Dobbs E."/>
            <person name="Dukaj L."/>
            <person name="Fan L."/>
            <person name="FitzGerald M.G."/>
            <person name="French C."/>
            <person name="Gujja S."/>
            <person name="Hansen K."/>
            <person name="Keifenheim D."/>
            <person name="Levin J.Z."/>
            <person name="Mosher R.A."/>
            <person name="Mueller C.A."/>
            <person name="Pfiffner J."/>
            <person name="Priest M."/>
            <person name="Russ C."/>
            <person name="Smialowska A."/>
            <person name="Swoboda P."/>
            <person name="Sykes S.M."/>
            <person name="Vaughn M."/>
            <person name="Vengrova S."/>
            <person name="Yoder R."/>
            <person name="Zeng Q."/>
            <person name="Allshire R."/>
            <person name="Baulcombe D."/>
            <person name="Birren B.W."/>
            <person name="Brown W."/>
            <person name="Ekwall K."/>
            <person name="Kellis M."/>
            <person name="Leatherwood J."/>
            <person name="Levin H."/>
            <person name="Margalit H."/>
            <person name="Martienssen R."/>
            <person name="Nieduszynski C.A."/>
            <person name="Spatafora J.W."/>
            <person name="Friedman N."/>
            <person name="Dalgaard J.Z."/>
            <person name="Baumann P."/>
            <person name="Niki H."/>
            <person name="Regev A."/>
            <person name="Nusbaum C."/>
        </authorList>
    </citation>
    <scope>NUCLEOTIDE SEQUENCE [LARGE SCALE GENOMIC DNA]</scope>
    <source>
        <strain evidence="6">yFS275 / FY16936</strain>
    </source>
</reference>
<evidence type="ECO:0000256" key="1">
    <source>
        <dbReference type="ARBA" id="ARBA00007130"/>
    </source>
</evidence>
<dbReference type="Pfam" id="PF07855">
    <property type="entry name" value="ATG101"/>
    <property type="match status" value="1"/>
</dbReference>
<dbReference type="JaponicusDB" id="SJAG_02441">
    <property type="gene designation" value="atg101"/>
</dbReference>
<evidence type="ECO:0000256" key="3">
    <source>
        <dbReference type="ARBA" id="ARBA00023006"/>
    </source>
</evidence>
<dbReference type="PANTHER" id="PTHR13292">
    <property type="entry name" value="AUTOPHAGY-RELATED PROTEIN 101"/>
    <property type="match status" value="1"/>
</dbReference>
<dbReference type="STRING" id="402676.B6K2H2"/>
<dbReference type="GeneID" id="7049188"/>
<dbReference type="RefSeq" id="XP_002173646.1">
    <property type="nucleotide sequence ID" value="XM_002173610.2"/>
</dbReference>